<feature type="compositionally biased region" description="Basic and acidic residues" evidence="2">
    <location>
        <begin position="148"/>
        <end position="170"/>
    </location>
</feature>
<name>A0A448Z1Q8_9STRA</name>
<evidence type="ECO:0000313" key="3">
    <source>
        <dbReference type="EMBL" id="VEU35889.1"/>
    </source>
</evidence>
<dbReference type="PANTHER" id="PTHR16537">
    <property type="entry name" value="SJOEGREN SYNDROME/SCLERODERMA AUTOANTIGEN 1"/>
    <property type="match status" value="1"/>
</dbReference>
<feature type="region of interest" description="Disordered" evidence="2">
    <location>
        <begin position="992"/>
        <end position="1043"/>
    </location>
</feature>
<feature type="compositionally biased region" description="Basic and acidic residues" evidence="2">
    <location>
        <begin position="353"/>
        <end position="366"/>
    </location>
</feature>
<feature type="region of interest" description="Disordered" evidence="2">
    <location>
        <begin position="146"/>
        <end position="172"/>
    </location>
</feature>
<dbReference type="Proteomes" id="UP000291116">
    <property type="component" value="Unassembled WGS sequence"/>
</dbReference>
<organism evidence="3 4">
    <name type="scientific">Pseudo-nitzschia multistriata</name>
    <dbReference type="NCBI Taxonomy" id="183589"/>
    <lineage>
        <taxon>Eukaryota</taxon>
        <taxon>Sar</taxon>
        <taxon>Stramenopiles</taxon>
        <taxon>Ochrophyta</taxon>
        <taxon>Bacillariophyta</taxon>
        <taxon>Bacillariophyceae</taxon>
        <taxon>Bacillariophycidae</taxon>
        <taxon>Bacillariales</taxon>
        <taxon>Bacillariaceae</taxon>
        <taxon>Pseudo-nitzschia</taxon>
    </lineage>
</organism>
<accession>A0A448Z1Q8</accession>
<evidence type="ECO:0000256" key="2">
    <source>
        <dbReference type="SAM" id="MobiDB-lite"/>
    </source>
</evidence>
<feature type="coiled-coil region" evidence="1">
    <location>
        <begin position="388"/>
        <end position="438"/>
    </location>
</feature>
<feature type="region of interest" description="Disordered" evidence="2">
    <location>
        <begin position="280"/>
        <end position="315"/>
    </location>
</feature>
<sequence>MEDSDDARDMAIKEARLEQMLSEKLMQGYVLMESTCPKCSTPLVKNHQMVPRSLQCPSSDQNDTRRVDKCVLLPQESFDQPFKPVEGVPVCVQCNSHVITQETEVSILEQCDSMKDKGSIYVALEEITDDKPEIIHLDGAFEVSVSPSKERSNNTFRDGDNVTEQKHESPTRQMVDIETTFDDGTTNYEITLSPREGEEGKPIVLDGDETKPIDLVEEDPLGSYAERRELATKVLGAKMLQGYTLQETTCEKCSMPVMSYKGVVKCVVCPALAKRAKKKLRQKQKHQEAALGGQQHEHEEPSDVSEDLQHRDEQLDRIKTVRKEIEEKTHREEEADAKRAEEQQKAINHEKARILDNMEDDSKDHAVSQSGPTEDPQIPMSDEQAAELARLGAIAKEEQRKRKLAKEQRQKEEEAVELEAQKKALQEIETKALAEELQRIEGMDKNTLQNDKALAMKKDLMVEEYRKRMLGKAALDNEVARLEEERLNEEMEARRLADEQRAESESRMIAALEADAAMKALAAEDAIRKAKEALAEVQSTKKQIISQTIEIAEKEVIAEAEQTIMANREDYTEPVILPTDSEIESERWETLRMEGRAIMTRRILQGWEILPEACKGSECFMSPLIGRLGRKECCVCGGNGSGTDGAYSKQEVAEQQQSEAELAPPPSVKLETSDDECKGKDWYDMMDFEKKRAIYSKEIGKRMLLGWVLVDATCPKCGMPMMMDDLGNTDICVVHGEMNKHFDASTIATKDMAALETAGEVSVEEVPEETGEQKKHVESGSDGTSPELVVKRTDSDLCSTIQKQAKKQQTKRKPVTTSDPPAFKPQARVSVETARQISQASALVESARQIAGQPSQKVNVKDVIPIDTNDFADSSAFEKVTGAQGREETKPIDISIEMVANMFLKSPHGYDFQDFGHSMNVDEIKELVDIFLVTNVDNSVSDDFKLSVAQRILSKMNLDTAKSRDDSLPLRIEVDEQQFNFNDIESDYTATKSTGKFGKRAKPRPEDQARGLPPVSPTKRTTPRGGLNYVGSPTYRRSRSDDMSVASRASTVASDALESIYDRIDACKEKLLDPNNTLDEQIATASLLERLAQAAVAVKEMEYVE</sequence>
<feature type="region of interest" description="Disordered" evidence="2">
    <location>
        <begin position="801"/>
        <end position="823"/>
    </location>
</feature>
<dbReference type="PANTHER" id="PTHR16537:SF1">
    <property type="entry name" value="PROTEIN ZNRD2"/>
    <property type="match status" value="1"/>
</dbReference>
<feature type="compositionally biased region" description="Basic and acidic residues" evidence="2">
    <location>
        <begin position="295"/>
        <end position="315"/>
    </location>
</feature>
<dbReference type="InterPro" id="IPR051888">
    <property type="entry name" value="UPF0148_domain"/>
</dbReference>
<dbReference type="OrthoDB" id="49645at2759"/>
<feature type="compositionally biased region" description="Basic residues" evidence="2">
    <location>
        <begin position="804"/>
        <end position="814"/>
    </location>
</feature>
<evidence type="ECO:0000256" key="1">
    <source>
        <dbReference type="SAM" id="Coils"/>
    </source>
</evidence>
<dbReference type="InterPro" id="IPR009563">
    <property type="entry name" value="SSSCA1"/>
</dbReference>
<protein>
    <submittedName>
        <fullName evidence="3">Uncharacterized protein</fullName>
    </submittedName>
</protein>
<evidence type="ECO:0000313" key="4">
    <source>
        <dbReference type="Proteomes" id="UP000291116"/>
    </source>
</evidence>
<keyword evidence="4" id="KW-1185">Reference proteome</keyword>
<reference evidence="3 4" key="1">
    <citation type="submission" date="2019-01" db="EMBL/GenBank/DDBJ databases">
        <authorList>
            <person name="Ferrante I. M."/>
        </authorList>
    </citation>
    <scope>NUCLEOTIDE SEQUENCE [LARGE SCALE GENOMIC DNA]</scope>
    <source>
        <strain evidence="3 4">B856</strain>
    </source>
</reference>
<dbReference type="AlphaFoldDB" id="A0A448Z1Q8"/>
<feature type="region of interest" description="Disordered" evidence="2">
    <location>
        <begin position="353"/>
        <end position="384"/>
    </location>
</feature>
<feature type="region of interest" description="Disordered" evidence="2">
    <location>
        <begin position="756"/>
        <end position="788"/>
    </location>
</feature>
<dbReference type="EMBL" id="CAACVS010000071">
    <property type="protein sequence ID" value="VEU35889.1"/>
    <property type="molecule type" value="Genomic_DNA"/>
</dbReference>
<dbReference type="Pfam" id="PF06677">
    <property type="entry name" value="Auto_anti-p27"/>
    <property type="match status" value="3"/>
</dbReference>
<gene>
    <name evidence="3" type="ORF">PSNMU_V1.4_AUG-EV-PASAV3_0025590</name>
</gene>
<feature type="coiled-coil region" evidence="1">
    <location>
        <begin position="472"/>
        <end position="547"/>
    </location>
</feature>
<feature type="region of interest" description="Disordered" evidence="2">
    <location>
        <begin position="655"/>
        <end position="674"/>
    </location>
</feature>
<proteinExistence type="predicted"/>
<keyword evidence="1" id="KW-0175">Coiled coil</keyword>